<gene>
    <name evidence="5" type="ORF">CEPIT_LOCUS40340</name>
</gene>
<keyword evidence="1" id="KW-0489">Methyltransferase</keyword>
<dbReference type="AlphaFoldDB" id="A0AAV0G5Y6"/>
<dbReference type="InterPro" id="IPR012967">
    <property type="entry name" value="COMT_dimerisation"/>
</dbReference>
<dbReference type="FunFam" id="1.10.10.10:FF:000357">
    <property type="entry name" value="Caffeic acid 3-O-methyltransferase"/>
    <property type="match status" value="1"/>
</dbReference>
<evidence type="ECO:0000313" key="5">
    <source>
        <dbReference type="EMBL" id="CAH9143021.1"/>
    </source>
</evidence>
<dbReference type="EMBL" id="CAMAPF010001045">
    <property type="protein sequence ID" value="CAH9143021.1"/>
    <property type="molecule type" value="Genomic_DNA"/>
</dbReference>
<feature type="domain" description="O-methyltransferase dimerisation" evidence="4">
    <location>
        <begin position="28"/>
        <end position="99"/>
    </location>
</feature>
<protein>
    <recommendedName>
        <fullName evidence="4">O-methyltransferase dimerisation domain-containing protein</fullName>
    </recommendedName>
</protein>
<dbReference type="InterPro" id="IPR036390">
    <property type="entry name" value="WH_DNA-bd_sf"/>
</dbReference>
<dbReference type="InterPro" id="IPR036388">
    <property type="entry name" value="WH-like_DNA-bd_sf"/>
</dbReference>
<evidence type="ECO:0000313" key="6">
    <source>
        <dbReference type="Proteomes" id="UP001152523"/>
    </source>
</evidence>
<dbReference type="InterPro" id="IPR016461">
    <property type="entry name" value="COMT-like"/>
</dbReference>
<dbReference type="Gene3D" id="1.10.10.10">
    <property type="entry name" value="Winged helix-like DNA-binding domain superfamily/Winged helix DNA-binding domain"/>
    <property type="match status" value="1"/>
</dbReference>
<dbReference type="GO" id="GO:0008757">
    <property type="term" value="F:S-adenosylmethionine-dependent methyltransferase activity"/>
    <property type="evidence" value="ECO:0007669"/>
    <property type="project" value="UniProtKB-ARBA"/>
</dbReference>
<keyword evidence="2" id="KW-0808">Transferase</keyword>
<dbReference type="Pfam" id="PF08100">
    <property type="entry name" value="Dimerisation"/>
    <property type="match status" value="1"/>
</dbReference>
<evidence type="ECO:0000256" key="3">
    <source>
        <dbReference type="ARBA" id="ARBA00022691"/>
    </source>
</evidence>
<dbReference type="PROSITE" id="PS51683">
    <property type="entry name" value="SAM_OMT_II"/>
    <property type="match status" value="1"/>
</dbReference>
<name>A0AAV0G5Y6_9ASTE</name>
<organism evidence="5 6">
    <name type="scientific">Cuscuta epithymum</name>
    <dbReference type="NCBI Taxonomy" id="186058"/>
    <lineage>
        <taxon>Eukaryota</taxon>
        <taxon>Viridiplantae</taxon>
        <taxon>Streptophyta</taxon>
        <taxon>Embryophyta</taxon>
        <taxon>Tracheophyta</taxon>
        <taxon>Spermatophyta</taxon>
        <taxon>Magnoliopsida</taxon>
        <taxon>eudicotyledons</taxon>
        <taxon>Gunneridae</taxon>
        <taxon>Pentapetalae</taxon>
        <taxon>asterids</taxon>
        <taxon>lamiids</taxon>
        <taxon>Solanales</taxon>
        <taxon>Convolvulaceae</taxon>
        <taxon>Cuscuteae</taxon>
        <taxon>Cuscuta</taxon>
        <taxon>Cuscuta subgen. Cuscuta</taxon>
    </lineage>
</organism>
<evidence type="ECO:0000259" key="4">
    <source>
        <dbReference type="Pfam" id="PF08100"/>
    </source>
</evidence>
<sequence>MGSTDDQKNQLRSRAEWKDEEADSLYAMQLASASVLPMVLKAAVELDLLELMAQAGPGAAVSPSELAAQLPTTNPDAAVMLDRILRLLCTYSVLNCSLRTLADGRVERLINK</sequence>
<dbReference type="Proteomes" id="UP001152523">
    <property type="component" value="Unassembled WGS sequence"/>
</dbReference>
<dbReference type="GO" id="GO:0009813">
    <property type="term" value="P:flavonoid biosynthetic process"/>
    <property type="evidence" value="ECO:0007669"/>
    <property type="project" value="UniProtKB-ARBA"/>
</dbReference>
<keyword evidence="3" id="KW-0949">S-adenosyl-L-methionine</keyword>
<keyword evidence="6" id="KW-1185">Reference proteome</keyword>
<reference evidence="5" key="1">
    <citation type="submission" date="2022-07" db="EMBL/GenBank/DDBJ databases">
        <authorList>
            <person name="Macas J."/>
            <person name="Novak P."/>
            <person name="Neumann P."/>
        </authorList>
    </citation>
    <scope>NUCLEOTIDE SEQUENCE</scope>
</reference>
<comment type="caution">
    <text evidence="5">The sequence shown here is derived from an EMBL/GenBank/DDBJ whole genome shotgun (WGS) entry which is preliminary data.</text>
</comment>
<evidence type="ECO:0000256" key="1">
    <source>
        <dbReference type="ARBA" id="ARBA00022603"/>
    </source>
</evidence>
<evidence type="ECO:0000256" key="2">
    <source>
        <dbReference type="ARBA" id="ARBA00022679"/>
    </source>
</evidence>
<dbReference type="GO" id="GO:0032259">
    <property type="term" value="P:methylation"/>
    <property type="evidence" value="ECO:0007669"/>
    <property type="project" value="UniProtKB-KW"/>
</dbReference>
<proteinExistence type="predicted"/>
<dbReference type="GO" id="GO:0046983">
    <property type="term" value="F:protein dimerization activity"/>
    <property type="evidence" value="ECO:0007669"/>
    <property type="project" value="InterPro"/>
</dbReference>
<dbReference type="SUPFAM" id="SSF46785">
    <property type="entry name" value="Winged helix' DNA-binding domain"/>
    <property type="match status" value="1"/>
</dbReference>
<dbReference type="PANTHER" id="PTHR11746">
    <property type="entry name" value="O-METHYLTRANSFERASE"/>
    <property type="match status" value="1"/>
</dbReference>
<accession>A0AAV0G5Y6</accession>